<dbReference type="PANTHER" id="PTHR35149">
    <property type="entry name" value="SLL5132 PROTEIN"/>
    <property type="match status" value="1"/>
</dbReference>
<keyword evidence="1" id="KW-0175">Coiled coil</keyword>
<reference evidence="5" key="1">
    <citation type="submission" date="2016-10" db="EMBL/GenBank/DDBJ databases">
        <authorList>
            <person name="Varghese N."/>
            <person name="Submissions S."/>
        </authorList>
    </citation>
    <scope>NUCLEOTIDE SEQUENCE [LARGE SCALE GENOMIC DNA]</scope>
    <source>
        <strain evidence="5">CGMCC 1.2747</strain>
    </source>
</reference>
<keyword evidence="5" id="KW-1185">Reference proteome</keyword>
<evidence type="ECO:0000259" key="3">
    <source>
        <dbReference type="Pfam" id="PF25202"/>
    </source>
</evidence>
<evidence type="ECO:0000256" key="1">
    <source>
        <dbReference type="SAM" id="Coils"/>
    </source>
</evidence>
<dbReference type="PANTHER" id="PTHR35149:SF1">
    <property type="entry name" value="DUF5655 DOMAIN-CONTAINING PROTEIN"/>
    <property type="match status" value="1"/>
</dbReference>
<dbReference type="Pfam" id="PF25202">
    <property type="entry name" value="DUF7834"/>
    <property type="match status" value="1"/>
</dbReference>
<protein>
    <submittedName>
        <fullName evidence="4">Uncharacterized protein</fullName>
    </submittedName>
</protein>
<evidence type="ECO:0000259" key="2">
    <source>
        <dbReference type="Pfam" id="PF03235"/>
    </source>
</evidence>
<dbReference type="EMBL" id="FNDB01000002">
    <property type="protein sequence ID" value="SDG81973.1"/>
    <property type="molecule type" value="Genomic_DNA"/>
</dbReference>
<dbReference type="AlphaFoldDB" id="A0A1G7XCY8"/>
<feature type="domain" description="DUF7834" evidence="3">
    <location>
        <begin position="212"/>
        <end position="444"/>
    </location>
</feature>
<dbReference type="RefSeq" id="WP_091255204.1">
    <property type="nucleotide sequence ID" value="NZ_FNDB01000002.1"/>
</dbReference>
<accession>A0A1G7XCY8</accession>
<proteinExistence type="predicted"/>
<dbReference type="STRING" id="178355.SAMN04488062_102259"/>
<dbReference type="InterPro" id="IPR057156">
    <property type="entry name" value="DUF7834"/>
</dbReference>
<dbReference type="OrthoDB" id="9798761at2"/>
<dbReference type="Proteomes" id="UP000199274">
    <property type="component" value="Unassembled WGS sequence"/>
</dbReference>
<feature type="coiled-coil region" evidence="1">
    <location>
        <begin position="107"/>
        <end position="134"/>
    </location>
</feature>
<sequence>MISVIENRADIISIDEFLNLTDIRIPEYQRPYKWSDKNVLQLIEDIYTFRHKEHYRFGTIVIHINPITESNITTTYNDIVDGQQRYTTIRLLVYALFQLVENSNKFQSNTRDLLQNLKDKLDRIELNYKNKNSIENIHKNFQLIKRSIQHFDDITIYNFIKKFQVVVFFIHDITEAFQFFDSQNSRGKDLYPHDLLKAFHLREFDKNEFELQLKVVGHWEKYASKKLSILFAEYLYRIKGWSNNQHARYFGKEHIDMFKGISIDKIENYPYVKVLQISHSVVDNYNDNFERKIDRQEMGFPFQLDHIMINGRRFFEYVNHYLGINEKFKGKYLVEKEDSKHYSNAESIVKMVYQNHYSYRDGESYIRDLFECIMIYYIDKFGENELPAFLEKAFIWCYYLRFRYQRLGFDSLDNYIIKNNLFGAIKSAMQPKDVLKFTLKELPSFEDILSFSKGDSSRMDKSIVEFFKKNHYYVN</sequence>
<feature type="domain" description="GmrSD restriction endonucleases N-terminal" evidence="2">
    <location>
        <begin position="17"/>
        <end position="200"/>
    </location>
</feature>
<dbReference type="Pfam" id="PF03235">
    <property type="entry name" value="GmrSD_N"/>
    <property type="match status" value="1"/>
</dbReference>
<evidence type="ECO:0000313" key="4">
    <source>
        <dbReference type="EMBL" id="SDG81973.1"/>
    </source>
</evidence>
<evidence type="ECO:0000313" key="5">
    <source>
        <dbReference type="Proteomes" id="UP000199274"/>
    </source>
</evidence>
<gene>
    <name evidence="4" type="ORF">SAMN04488062_102259</name>
</gene>
<organism evidence="4 5">
    <name type="scientific">Flavobacterium omnivorum</name>
    <dbReference type="NCBI Taxonomy" id="178355"/>
    <lineage>
        <taxon>Bacteria</taxon>
        <taxon>Pseudomonadati</taxon>
        <taxon>Bacteroidota</taxon>
        <taxon>Flavobacteriia</taxon>
        <taxon>Flavobacteriales</taxon>
        <taxon>Flavobacteriaceae</taxon>
        <taxon>Flavobacterium</taxon>
    </lineage>
</organism>
<name>A0A1G7XCY8_9FLAO</name>
<dbReference type="InterPro" id="IPR004919">
    <property type="entry name" value="GmrSD_N"/>
</dbReference>